<keyword evidence="3" id="KW-1185">Reference proteome</keyword>
<evidence type="ECO:0000313" key="2">
    <source>
        <dbReference type="EnsemblPlants" id="OMERI02G28210.1"/>
    </source>
</evidence>
<evidence type="ECO:0000313" key="3">
    <source>
        <dbReference type="Proteomes" id="UP000008021"/>
    </source>
</evidence>
<evidence type="ECO:0000256" key="1">
    <source>
        <dbReference type="SAM" id="MobiDB-lite"/>
    </source>
</evidence>
<name>A0A0E0CQA3_9ORYZ</name>
<dbReference type="EnsemblPlants" id="OMERI02G28210.1">
    <property type="protein sequence ID" value="OMERI02G28210.1"/>
    <property type="gene ID" value="OMERI02G28210"/>
</dbReference>
<organism evidence="2">
    <name type="scientific">Oryza meridionalis</name>
    <dbReference type="NCBI Taxonomy" id="40149"/>
    <lineage>
        <taxon>Eukaryota</taxon>
        <taxon>Viridiplantae</taxon>
        <taxon>Streptophyta</taxon>
        <taxon>Embryophyta</taxon>
        <taxon>Tracheophyta</taxon>
        <taxon>Spermatophyta</taxon>
        <taxon>Magnoliopsida</taxon>
        <taxon>Liliopsida</taxon>
        <taxon>Poales</taxon>
        <taxon>Poaceae</taxon>
        <taxon>BOP clade</taxon>
        <taxon>Oryzoideae</taxon>
        <taxon>Oryzeae</taxon>
        <taxon>Oryzinae</taxon>
        <taxon>Oryza</taxon>
    </lineage>
</organism>
<dbReference type="HOGENOM" id="CLU_1878728_0_0_1"/>
<dbReference type="Proteomes" id="UP000008021">
    <property type="component" value="Chromosome 2"/>
</dbReference>
<accession>A0A0E0CQA3</accession>
<feature type="compositionally biased region" description="Low complexity" evidence="1">
    <location>
        <begin position="121"/>
        <end position="130"/>
    </location>
</feature>
<reference evidence="2" key="1">
    <citation type="submission" date="2015-04" db="UniProtKB">
        <authorList>
            <consortium name="EnsemblPlants"/>
        </authorList>
    </citation>
    <scope>IDENTIFICATION</scope>
</reference>
<feature type="region of interest" description="Disordered" evidence="1">
    <location>
        <begin position="48"/>
        <end position="136"/>
    </location>
</feature>
<sequence length="136" mass="14699">MAARGCGHHHRCKEEGRCGGNGVTDAVEKRVGVLRCLLEIARDLVKLGRRRRPRDRLGDGGWRRLHGGGPLRSMRCEKMSRGLAMSPGRCMREESSSSSPRKEKSTARTGAGDEEDGVDLAAGGSSASRAKASEPW</sequence>
<protein>
    <submittedName>
        <fullName evidence="2">Uncharacterized protein</fullName>
    </submittedName>
</protein>
<dbReference type="AlphaFoldDB" id="A0A0E0CQA3"/>
<proteinExistence type="predicted"/>
<feature type="compositionally biased region" description="Basic and acidic residues" evidence="1">
    <location>
        <begin position="90"/>
        <end position="106"/>
    </location>
</feature>
<reference evidence="2" key="2">
    <citation type="submission" date="2018-05" db="EMBL/GenBank/DDBJ databases">
        <title>OmerRS3 (Oryza meridionalis Reference Sequence Version 3).</title>
        <authorList>
            <person name="Zhang J."/>
            <person name="Kudrna D."/>
            <person name="Lee S."/>
            <person name="Talag J."/>
            <person name="Welchert J."/>
            <person name="Wing R.A."/>
        </authorList>
    </citation>
    <scope>NUCLEOTIDE SEQUENCE [LARGE SCALE GENOMIC DNA]</scope>
    <source>
        <strain evidence="2">cv. OR44</strain>
    </source>
</reference>
<dbReference type="Gramene" id="OMERI02G28210.1">
    <property type="protein sequence ID" value="OMERI02G28210.1"/>
    <property type="gene ID" value="OMERI02G28210"/>
</dbReference>